<comment type="caution">
    <text evidence="1">The sequence shown here is derived from an EMBL/GenBank/DDBJ whole genome shotgun (WGS) entry which is preliminary data.</text>
</comment>
<accession>A0AAW9R5U5</accession>
<evidence type="ECO:0008006" key="3">
    <source>
        <dbReference type="Google" id="ProtNLM"/>
    </source>
</evidence>
<dbReference type="AlphaFoldDB" id="A0AAW9R5U5"/>
<evidence type="ECO:0000313" key="2">
    <source>
        <dbReference type="Proteomes" id="UP001359886"/>
    </source>
</evidence>
<dbReference type="EMBL" id="JAZHOG010000003">
    <property type="protein sequence ID" value="MEJ8567102.1"/>
    <property type="molecule type" value="Genomic_DNA"/>
</dbReference>
<dbReference type="Proteomes" id="UP001359886">
    <property type="component" value="Unassembled WGS sequence"/>
</dbReference>
<proteinExistence type="predicted"/>
<dbReference type="RefSeq" id="WP_354694419.1">
    <property type="nucleotide sequence ID" value="NZ_JAZHOG010000003.1"/>
</dbReference>
<dbReference type="PROSITE" id="PS51257">
    <property type="entry name" value="PROKAR_LIPOPROTEIN"/>
    <property type="match status" value="1"/>
</dbReference>
<organism evidence="1 2">
    <name type="scientific">Elongatibacter sediminis</name>
    <dbReference type="NCBI Taxonomy" id="3119006"/>
    <lineage>
        <taxon>Bacteria</taxon>
        <taxon>Pseudomonadati</taxon>
        <taxon>Pseudomonadota</taxon>
        <taxon>Gammaproteobacteria</taxon>
        <taxon>Chromatiales</taxon>
        <taxon>Wenzhouxiangellaceae</taxon>
        <taxon>Elongatibacter</taxon>
    </lineage>
</organism>
<reference evidence="1 2" key="1">
    <citation type="submission" date="2024-02" db="EMBL/GenBank/DDBJ databases">
        <title>A novel Wenzhouxiangellaceae bacterium, isolated from coastal sediments.</title>
        <authorList>
            <person name="Du Z.-J."/>
            <person name="Ye Y.-Q."/>
            <person name="Zhang X.-Y."/>
        </authorList>
    </citation>
    <scope>NUCLEOTIDE SEQUENCE [LARGE SCALE GENOMIC DNA]</scope>
    <source>
        <strain evidence="1 2">CH-27</strain>
    </source>
</reference>
<protein>
    <recommendedName>
        <fullName evidence="3">Lipoprotein</fullName>
    </recommendedName>
</protein>
<gene>
    <name evidence="1" type="ORF">V3330_05645</name>
</gene>
<name>A0AAW9R5U5_9GAMM</name>
<evidence type="ECO:0000313" key="1">
    <source>
        <dbReference type="EMBL" id="MEJ8567102.1"/>
    </source>
</evidence>
<keyword evidence="2" id="KW-1185">Reference proteome</keyword>
<sequence length="137" mass="16233">MKRAPQVMLLLAVLITACVPNPVEKSRSEAFKQYETIVRWSQWDAAVDFLSPEYLAEHPITRLDMDRLRLFRVTQYTIRSARVFDEGRAAEQVVEIRLFNTNQAVERTIMDRQEWRYNPDRERWQLHSGLPDPTQGR</sequence>